<evidence type="ECO:0000313" key="2">
    <source>
        <dbReference type="EMBL" id="MBE6421234.1"/>
    </source>
</evidence>
<protein>
    <submittedName>
        <fullName evidence="2">Uncharacterized protein</fullName>
    </submittedName>
</protein>
<evidence type="ECO:0000313" key="3">
    <source>
        <dbReference type="Proteomes" id="UP000725649"/>
    </source>
</evidence>
<feature type="chain" id="PRO_5037231193" evidence="1">
    <location>
        <begin position="24"/>
        <end position="440"/>
    </location>
</feature>
<gene>
    <name evidence="2" type="ORF">E7027_03780</name>
</gene>
<name>A0A928DS75_9BACT</name>
<evidence type="ECO:0000256" key="1">
    <source>
        <dbReference type="SAM" id="SignalP"/>
    </source>
</evidence>
<dbReference type="EMBL" id="SUVG01000004">
    <property type="protein sequence ID" value="MBE6421234.1"/>
    <property type="molecule type" value="Genomic_DNA"/>
</dbReference>
<dbReference type="Proteomes" id="UP000725649">
    <property type="component" value="Unassembled WGS sequence"/>
</dbReference>
<feature type="signal peptide" evidence="1">
    <location>
        <begin position="1"/>
        <end position="23"/>
    </location>
</feature>
<accession>A0A928DS75</accession>
<organism evidence="2 3">
    <name type="scientific">Candidatus Avelusimicrobium gallicola</name>
    <dbReference type="NCBI Taxonomy" id="2562704"/>
    <lineage>
        <taxon>Bacteria</taxon>
        <taxon>Pseudomonadati</taxon>
        <taxon>Elusimicrobiota</taxon>
        <taxon>Elusimicrobia</taxon>
        <taxon>Elusimicrobiales</taxon>
        <taxon>Elusimicrobiaceae</taxon>
        <taxon>Candidatus Avelusimicrobium</taxon>
    </lineage>
</organism>
<reference evidence="2" key="1">
    <citation type="submission" date="2019-04" db="EMBL/GenBank/DDBJ databases">
        <title>Evolution of Biomass-Degrading Anaerobic Consortia Revealed by Metagenomics.</title>
        <authorList>
            <person name="Peng X."/>
        </authorList>
    </citation>
    <scope>NUCLEOTIDE SEQUENCE</scope>
    <source>
        <strain evidence="2">SIG66</strain>
    </source>
</reference>
<comment type="caution">
    <text evidence="2">The sequence shown here is derived from an EMBL/GenBank/DDBJ whole genome shotgun (WGS) entry which is preliminary data.</text>
</comment>
<keyword evidence="1" id="KW-0732">Signal</keyword>
<sequence length="440" mass="48117">MTQLNRFSCVCCALMLLAPAAFAQRNLIKGGKNVAKALTGAPAKLPAITSRAASALPKTVTATQLKIKFPEEYVQLEIPFPAQSPVTETLAESISKKIEKVSATGVLGGGNSNLSSTFKTPDGELVRKVVLGPEHFSKSNKAGTTMGYLKTQKMSYPLQNPKGAEIIVAKNDKLRYLSDLKAVVKRDDFLVRNAESGTIEIVRSQQAPAWMTEGFEAAYKKENPSHFDLHFAFSPEPVAVRHFTGMKALLEDKAAAELRIELPFHPLTKAPATVYNLLRTCEVVGVGELGPRTMIVRHQDGSFDVHAFDEIPPVLESQIIQATPVVRSISLEVGPNGEISASKEALEIETIETWTKAGFPLLYDGQTQLAQDLHAFYKGNGKKQIFWGEEVTVYELPCRIGYKPVGREGTFLEPNGSKVVIYNGRGGQIVDRSALELYNK</sequence>
<dbReference type="AlphaFoldDB" id="A0A928DS75"/>
<proteinExistence type="predicted"/>